<evidence type="ECO:0000313" key="1">
    <source>
        <dbReference type="EMBL" id="KAH7950023.1"/>
    </source>
</evidence>
<dbReference type="EMBL" id="CM023474">
    <property type="protein sequence ID" value="KAH7950023.1"/>
    <property type="molecule type" value="Genomic_DNA"/>
</dbReference>
<gene>
    <name evidence="1" type="ORF">HPB49_018693</name>
</gene>
<keyword evidence="2" id="KW-1185">Reference proteome</keyword>
<comment type="caution">
    <text evidence="1">The sequence shown here is derived from an EMBL/GenBank/DDBJ whole genome shotgun (WGS) entry which is preliminary data.</text>
</comment>
<proteinExistence type="predicted"/>
<dbReference type="Proteomes" id="UP000821865">
    <property type="component" value="Chromosome 5"/>
</dbReference>
<reference evidence="1" key="1">
    <citation type="submission" date="2020-05" db="EMBL/GenBank/DDBJ databases">
        <title>Large-scale comparative analyses of tick genomes elucidate their genetic diversity and vector capacities.</title>
        <authorList>
            <person name="Jia N."/>
            <person name="Wang J."/>
            <person name="Shi W."/>
            <person name="Du L."/>
            <person name="Sun Y."/>
            <person name="Zhan W."/>
            <person name="Jiang J."/>
            <person name="Wang Q."/>
            <person name="Zhang B."/>
            <person name="Ji P."/>
            <person name="Sakyi L.B."/>
            <person name="Cui X."/>
            <person name="Yuan T."/>
            <person name="Jiang B."/>
            <person name="Yang W."/>
            <person name="Lam T.T.-Y."/>
            <person name="Chang Q."/>
            <person name="Ding S."/>
            <person name="Wang X."/>
            <person name="Zhu J."/>
            <person name="Ruan X."/>
            <person name="Zhao L."/>
            <person name="Wei J."/>
            <person name="Que T."/>
            <person name="Du C."/>
            <person name="Cheng J."/>
            <person name="Dai P."/>
            <person name="Han X."/>
            <person name="Huang E."/>
            <person name="Gao Y."/>
            <person name="Liu J."/>
            <person name="Shao H."/>
            <person name="Ye R."/>
            <person name="Li L."/>
            <person name="Wei W."/>
            <person name="Wang X."/>
            <person name="Wang C."/>
            <person name="Yang T."/>
            <person name="Huo Q."/>
            <person name="Li W."/>
            <person name="Guo W."/>
            <person name="Chen H."/>
            <person name="Zhou L."/>
            <person name="Ni X."/>
            <person name="Tian J."/>
            <person name="Zhou Y."/>
            <person name="Sheng Y."/>
            <person name="Liu T."/>
            <person name="Pan Y."/>
            <person name="Xia L."/>
            <person name="Li J."/>
            <person name="Zhao F."/>
            <person name="Cao W."/>
        </authorList>
    </citation>
    <scope>NUCLEOTIDE SEQUENCE</scope>
    <source>
        <strain evidence="1">Dsil-2018</strain>
    </source>
</reference>
<organism evidence="1 2">
    <name type="scientific">Dermacentor silvarum</name>
    <name type="common">Tick</name>
    <dbReference type="NCBI Taxonomy" id="543639"/>
    <lineage>
        <taxon>Eukaryota</taxon>
        <taxon>Metazoa</taxon>
        <taxon>Ecdysozoa</taxon>
        <taxon>Arthropoda</taxon>
        <taxon>Chelicerata</taxon>
        <taxon>Arachnida</taxon>
        <taxon>Acari</taxon>
        <taxon>Parasitiformes</taxon>
        <taxon>Ixodida</taxon>
        <taxon>Ixodoidea</taxon>
        <taxon>Ixodidae</taxon>
        <taxon>Rhipicephalinae</taxon>
        <taxon>Dermacentor</taxon>
    </lineage>
</organism>
<evidence type="ECO:0000313" key="2">
    <source>
        <dbReference type="Proteomes" id="UP000821865"/>
    </source>
</evidence>
<sequence>MAIMKDDRAVMVDQLKATVERLESQRRKTKAQLQQTQDCLDSARMVKRLKHMLDKADSGDGAAPVAVVSAPKVGRSMPKPSLSSGPRVPVMKQLSTKHCFVRRAITKAISTIDALLSDEVTPQRVLHRHLELILAKQAELVEFDRAIQETLMDAYLEADLSTAFKYEQKVSFTKRSVRHATKPRPPILAGPTAQLASPPYPATPSATPGVSPAASSASQRHHPRELAPLGLNPPSTAALSTEVRSPYTRPCLLCNASDNTTQECSKSCTSGEERRKLQARRRCFRCAKCNHVASECRSARNFQCAHCAGQQFTSLCNVCTQTQNQAKRLGNASPSVQRASGPESVDTPPRATSVSASGTVVMPATTFWEGEISILIRSDLYWDVVTGQISGLSPQVTAVVTRFGWVVQGTLHDFSQDSTVGNTSLVFGSGEPSRDDAPTKSPKAKKSPTPTRLSKRNRRGSSTFRIVPRTQDGNSTKSTNMTVRNYV</sequence>
<name>A0ACB8CSH1_DERSI</name>
<protein>
    <submittedName>
        <fullName evidence="1">Uncharacterized protein</fullName>
    </submittedName>
</protein>
<accession>A0ACB8CSH1</accession>